<dbReference type="AlphaFoldDB" id="E2B0N7"/>
<dbReference type="EMBL" id="GL444666">
    <property type="protein sequence ID" value="EFN60709.1"/>
    <property type="molecule type" value="Genomic_DNA"/>
</dbReference>
<dbReference type="PANTHER" id="PTHR48043:SF114">
    <property type="entry name" value="IP04436P-RELATED"/>
    <property type="match status" value="1"/>
</dbReference>
<reference evidence="6 7" key="1">
    <citation type="journal article" date="2010" name="Science">
        <title>Genomic comparison of the ants Camponotus floridanus and Harpegnathos saltator.</title>
        <authorList>
            <person name="Bonasio R."/>
            <person name="Zhang G."/>
            <person name="Ye C."/>
            <person name="Mutti N.S."/>
            <person name="Fang X."/>
            <person name="Qin N."/>
            <person name="Donahue G."/>
            <person name="Yang P."/>
            <person name="Li Q."/>
            <person name="Li C."/>
            <person name="Zhang P."/>
            <person name="Huang Z."/>
            <person name="Berger S.L."/>
            <person name="Reinberg D."/>
            <person name="Wang J."/>
            <person name="Liebig J."/>
        </authorList>
    </citation>
    <scope>NUCLEOTIDE SEQUENCE [LARGE SCALE GENOMIC DNA]</scope>
    <source>
        <strain evidence="7">C129</strain>
    </source>
</reference>
<keyword evidence="2 4" id="KW-0328">Glycosyltransferase</keyword>
<comment type="similarity">
    <text evidence="1 4">Belongs to the UDP-glycosyltransferase family.</text>
</comment>
<feature type="non-terminal residue" evidence="6">
    <location>
        <position position="1"/>
    </location>
</feature>
<gene>
    <name evidence="6" type="ORF">EAG_09348</name>
</gene>
<comment type="subcellular location">
    <subcellularLocation>
        <location evidence="5">Membrane</location>
        <topology evidence="5">Single-pass membrane protein</topology>
    </subcellularLocation>
</comment>
<dbReference type="STRING" id="104421.E2B0N7"/>
<name>E2B0N7_CAMFO</name>
<evidence type="ECO:0000256" key="5">
    <source>
        <dbReference type="RuleBase" id="RU362059"/>
    </source>
</evidence>
<keyword evidence="7" id="KW-1185">Reference proteome</keyword>
<dbReference type="PROSITE" id="PS00375">
    <property type="entry name" value="UDPGT"/>
    <property type="match status" value="1"/>
</dbReference>
<keyword evidence="3 4" id="KW-0808">Transferase</keyword>
<dbReference type="Proteomes" id="UP000000311">
    <property type="component" value="Unassembled WGS sequence"/>
</dbReference>
<organism evidence="7">
    <name type="scientific">Camponotus floridanus</name>
    <name type="common">Florida carpenter ant</name>
    <dbReference type="NCBI Taxonomy" id="104421"/>
    <lineage>
        <taxon>Eukaryota</taxon>
        <taxon>Metazoa</taxon>
        <taxon>Ecdysozoa</taxon>
        <taxon>Arthropoda</taxon>
        <taxon>Hexapoda</taxon>
        <taxon>Insecta</taxon>
        <taxon>Pterygota</taxon>
        <taxon>Neoptera</taxon>
        <taxon>Endopterygota</taxon>
        <taxon>Hymenoptera</taxon>
        <taxon>Apocrita</taxon>
        <taxon>Aculeata</taxon>
        <taxon>Formicoidea</taxon>
        <taxon>Formicidae</taxon>
        <taxon>Formicinae</taxon>
        <taxon>Camponotus</taxon>
    </lineage>
</organism>
<feature type="transmembrane region" description="Helical" evidence="5">
    <location>
        <begin position="408"/>
        <end position="432"/>
    </location>
</feature>
<feature type="non-terminal residue" evidence="6">
    <location>
        <position position="436"/>
    </location>
</feature>
<dbReference type="OrthoDB" id="5835829at2759"/>
<keyword evidence="5" id="KW-0812">Transmembrane</keyword>
<dbReference type="InterPro" id="IPR035595">
    <property type="entry name" value="UDP_glycos_trans_CS"/>
</dbReference>
<evidence type="ECO:0000313" key="7">
    <source>
        <dbReference type="Proteomes" id="UP000000311"/>
    </source>
</evidence>
<dbReference type="OMA" id="WLPQFDV"/>
<dbReference type="FunFam" id="3.40.50.2000:FF:000050">
    <property type="entry name" value="UDP-glucuronosyltransferase"/>
    <property type="match status" value="1"/>
</dbReference>
<dbReference type="FunCoup" id="E2B0N7">
    <property type="interactions" value="172"/>
</dbReference>
<accession>E2B0N7</accession>
<keyword evidence="5" id="KW-0472">Membrane</keyword>
<dbReference type="EC" id="2.4.1.17" evidence="5"/>
<evidence type="ECO:0000256" key="1">
    <source>
        <dbReference type="ARBA" id="ARBA00009995"/>
    </source>
</evidence>
<sequence>KDISLVDPKVGVDVGVNVVDLKQMSQSSFVHIQRLNTLRLMADVTCNTSLRHPAITELIRSDEKFDVILTENFNTDCFLGFIHRFKVPYLAFSSHQIMPWTNNDMGNEDNPSYIPIHFFGFIRPMNFLDRITNTVGLFLYKAAYEYWFRSVHQVIANEVFGSDLPKLQKLAQQSSALLVNTHSSLFGSRPQLPNVVEIGGIHIPSKINSLPKDLTEFLDSAHDGALFFSLGSLIKSTTMLKEKLDAILKVFSSIPRKVIWKWETDELPHKMDNVMTRKWLPQFDVMNHPNIKCYLGHGGLLGISEAVYVGLPMILMPIFGDQFHNSAAVRNRGAGIVLSFYDLNEQSLRHALDACFNDTSYRENAQRLSKAYRDRPASPLETAVWWTEYVARGNGNPYSRSEGADLPWYQYHLIDVALVLIIVFTVFIYILFRLIK</sequence>
<dbReference type="PANTHER" id="PTHR48043">
    <property type="entry name" value="EG:EG0003.4 PROTEIN-RELATED"/>
    <property type="match status" value="1"/>
</dbReference>
<comment type="catalytic activity">
    <reaction evidence="5">
        <text>glucuronate acceptor + UDP-alpha-D-glucuronate = acceptor beta-D-glucuronoside + UDP + H(+)</text>
        <dbReference type="Rhea" id="RHEA:21032"/>
        <dbReference type="ChEBI" id="CHEBI:15378"/>
        <dbReference type="ChEBI" id="CHEBI:58052"/>
        <dbReference type="ChEBI" id="CHEBI:58223"/>
        <dbReference type="ChEBI" id="CHEBI:132367"/>
        <dbReference type="ChEBI" id="CHEBI:132368"/>
        <dbReference type="EC" id="2.4.1.17"/>
    </reaction>
</comment>
<protein>
    <recommendedName>
        <fullName evidence="5">UDP-glucuronosyltransferase</fullName>
        <ecNumber evidence="5">2.4.1.17</ecNumber>
    </recommendedName>
</protein>
<dbReference type="SUPFAM" id="SSF53756">
    <property type="entry name" value="UDP-Glycosyltransferase/glycogen phosphorylase"/>
    <property type="match status" value="1"/>
</dbReference>
<dbReference type="CDD" id="cd03784">
    <property type="entry name" value="GT1_Gtf-like"/>
    <property type="match status" value="1"/>
</dbReference>
<evidence type="ECO:0000256" key="2">
    <source>
        <dbReference type="ARBA" id="ARBA00022676"/>
    </source>
</evidence>
<dbReference type="GO" id="GO:0016020">
    <property type="term" value="C:membrane"/>
    <property type="evidence" value="ECO:0007669"/>
    <property type="project" value="UniProtKB-SubCell"/>
</dbReference>
<dbReference type="GO" id="GO:0015020">
    <property type="term" value="F:glucuronosyltransferase activity"/>
    <property type="evidence" value="ECO:0007669"/>
    <property type="project" value="UniProtKB-EC"/>
</dbReference>
<proteinExistence type="inferred from homology"/>
<dbReference type="InParanoid" id="E2B0N7"/>
<evidence type="ECO:0000313" key="6">
    <source>
        <dbReference type="EMBL" id="EFN60709.1"/>
    </source>
</evidence>
<dbReference type="InterPro" id="IPR050271">
    <property type="entry name" value="UDP-glycosyltransferase"/>
</dbReference>
<evidence type="ECO:0000256" key="3">
    <source>
        <dbReference type="ARBA" id="ARBA00022679"/>
    </source>
</evidence>
<keyword evidence="5" id="KW-1133">Transmembrane helix</keyword>
<dbReference type="Gene3D" id="3.40.50.2000">
    <property type="entry name" value="Glycogen Phosphorylase B"/>
    <property type="match status" value="1"/>
</dbReference>
<dbReference type="InterPro" id="IPR002213">
    <property type="entry name" value="UDP_glucos_trans"/>
</dbReference>
<dbReference type="Pfam" id="PF00201">
    <property type="entry name" value="UDPGT"/>
    <property type="match status" value="1"/>
</dbReference>
<evidence type="ECO:0000256" key="4">
    <source>
        <dbReference type="RuleBase" id="RU003718"/>
    </source>
</evidence>